<dbReference type="PANTHER" id="PTHR33908:SF11">
    <property type="entry name" value="MEMBRANE PROTEIN"/>
    <property type="match status" value="1"/>
</dbReference>
<evidence type="ECO:0000256" key="8">
    <source>
        <dbReference type="SAM" id="Phobius"/>
    </source>
</evidence>
<feature type="transmembrane region" description="Helical" evidence="8">
    <location>
        <begin position="305"/>
        <end position="323"/>
    </location>
</feature>
<dbReference type="GO" id="GO:0009103">
    <property type="term" value="P:lipopolysaccharide biosynthetic process"/>
    <property type="evidence" value="ECO:0007669"/>
    <property type="project" value="UniProtKB-ARBA"/>
</dbReference>
<gene>
    <name evidence="10" type="ORF">EG799_12635</name>
</gene>
<keyword evidence="5 8" id="KW-0812">Transmembrane</keyword>
<feature type="transmembrane region" description="Helical" evidence="8">
    <location>
        <begin position="32"/>
        <end position="51"/>
    </location>
</feature>
<keyword evidence="2" id="KW-1003">Cell membrane</keyword>
<dbReference type="Pfam" id="PF13231">
    <property type="entry name" value="PMT_2"/>
    <property type="match status" value="1"/>
</dbReference>
<name>A0A3N5DC63_9SPHN</name>
<feature type="domain" description="Glycosyltransferase RgtA/B/C/D-like" evidence="9">
    <location>
        <begin position="83"/>
        <end position="239"/>
    </location>
</feature>
<feature type="transmembrane region" description="Helical" evidence="8">
    <location>
        <begin position="278"/>
        <end position="298"/>
    </location>
</feature>
<dbReference type="PANTHER" id="PTHR33908">
    <property type="entry name" value="MANNOSYLTRANSFERASE YKCB-RELATED"/>
    <property type="match status" value="1"/>
</dbReference>
<dbReference type="Proteomes" id="UP000275232">
    <property type="component" value="Unassembled WGS sequence"/>
</dbReference>
<evidence type="ECO:0000259" key="9">
    <source>
        <dbReference type="Pfam" id="PF13231"/>
    </source>
</evidence>
<dbReference type="GO" id="GO:0005886">
    <property type="term" value="C:plasma membrane"/>
    <property type="evidence" value="ECO:0007669"/>
    <property type="project" value="UniProtKB-SubCell"/>
</dbReference>
<feature type="transmembrane region" description="Helical" evidence="8">
    <location>
        <begin position="223"/>
        <end position="248"/>
    </location>
</feature>
<reference evidence="10 11" key="1">
    <citation type="submission" date="2018-11" db="EMBL/GenBank/DDBJ databases">
        <title>Erythrobacter spongiae sp. nov., isolated from a marine sponge.</title>
        <authorList>
            <person name="Zhuang L."/>
            <person name="Luo L."/>
        </authorList>
    </citation>
    <scope>NUCLEOTIDE SEQUENCE [LARGE SCALE GENOMIC DNA]</scope>
    <source>
        <strain evidence="10 11">HN-E23</strain>
    </source>
</reference>
<accession>A0A3N5DC63</accession>
<feature type="transmembrane region" description="Helical" evidence="8">
    <location>
        <begin position="182"/>
        <end position="211"/>
    </location>
</feature>
<organism evidence="10 11">
    <name type="scientific">Aurantiacibacter spongiae</name>
    <dbReference type="NCBI Taxonomy" id="2488860"/>
    <lineage>
        <taxon>Bacteria</taxon>
        <taxon>Pseudomonadati</taxon>
        <taxon>Pseudomonadota</taxon>
        <taxon>Alphaproteobacteria</taxon>
        <taxon>Sphingomonadales</taxon>
        <taxon>Erythrobacteraceae</taxon>
        <taxon>Aurantiacibacter</taxon>
    </lineage>
</organism>
<keyword evidence="11" id="KW-1185">Reference proteome</keyword>
<feature type="transmembrane region" description="Helical" evidence="8">
    <location>
        <begin position="103"/>
        <end position="124"/>
    </location>
</feature>
<keyword evidence="3" id="KW-0328">Glycosyltransferase</keyword>
<feature type="transmembrane region" description="Helical" evidence="8">
    <location>
        <begin position="131"/>
        <end position="150"/>
    </location>
</feature>
<dbReference type="InterPro" id="IPR050297">
    <property type="entry name" value="LipidA_mod_glycosyltrf_83"/>
</dbReference>
<evidence type="ECO:0000256" key="6">
    <source>
        <dbReference type="ARBA" id="ARBA00022989"/>
    </source>
</evidence>
<proteinExistence type="predicted"/>
<sequence>MEARRGNAMTGPPVAGAPAGGRLVAWMRAPDLIALALVAITVLATRAVWFGDPVADFDEQLYSFIGWRMTHGELPFVDWWDRKPFGLFAIFAAIHALFGPETLAYQGVACVFVLAGSAITYRLARRLADPFASACAAAIYAMLLSAYASYSAQSEVFFTPLILGMAALLADRDHPHFARRSLAAMLLGGFALQIKYTVLPQCAFFGGWALWVSYRRGASNTGLVSQAAVFALAGLAPTLLVAGFYAAIGEFDAFWFANFQSFFDRVAAPQGRWSESHWIGLTPLVVLAAGGVCAALRLRAPHDATLWRYFCGWAVATLGTVLLPGTVYLYYYAALAAPVALVAVPLLDRRTPAGMVPGLVLVSILWTLLAMPARHAQAGAERDATHRMAAAIAPYVGADRNCLFVWDGPTVLYRMTGSCTPSRFVYPDHLNNALETRAIGIDQTAEVARILATRPGAIVTANRPMTLQNPQATALVERALERNYRQDVSVRMNDRTITAWLRRP</sequence>
<dbReference type="AlphaFoldDB" id="A0A3N5DC63"/>
<evidence type="ECO:0000313" key="11">
    <source>
        <dbReference type="Proteomes" id="UP000275232"/>
    </source>
</evidence>
<keyword evidence="7 8" id="KW-0472">Membrane</keyword>
<feature type="transmembrane region" description="Helical" evidence="8">
    <location>
        <begin position="354"/>
        <end position="373"/>
    </location>
</feature>
<evidence type="ECO:0000256" key="7">
    <source>
        <dbReference type="ARBA" id="ARBA00023136"/>
    </source>
</evidence>
<evidence type="ECO:0000256" key="1">
    <source>
        <dbReference type="ARBA" id="ARBA00004651"/>
    </source>
</evidence>
<dbReference type="GO" id="GO:0016763">
    <property type="term" value="F:pentosyltransferase activity"/>
    <property type="evidence" value="ECO:0007669"/>
    <property type="project" value="TreeGrafter"/>
</dbReference>
<dbReference type="RefSeq" id="WP_123881863.1">
    <property type="nucleotide sequence ID" value="NZ_RPFZ01000001.1"/>
</dbReference>
<dbReference type="InterPro" id="IPR038731">
    <property type="entry name" value="RgtA/B/C-like"/>
</dbReference>
<dbReference type="EMBL" id="RPFZ01000001">
    <property type="protein sequence ID" value="RPF72378.1"/>
    <property type="molecule type" value="Genomic_DNA"/>
</dbReference>
<evidence type="ECO:0000256" key="3">
    <source>
        <dbReference type="ARBA" id="ARBA00022676"/>
    </source>
</evidence>
<evidence type="ECO:0000256" key="5">
    <source>
        <dbReference type="ARBA" id="ARBA00022692"/>
    </source>
</evidence>
<evidence type="ECO:0000256" key="2">
    <source>
        <dbReference type="ARBA" id="ARBA00022475"/>
    </source>
</evidence>
<comment type="caution">
    <text evidence="10">The sequence shown here is derived from an EMBL/GenBank/DDBJ whole genome shotgun (WGS) entry which is preliminary data.</text>
</comment>
<dbReference type="OrthoDB" id="345761at2"/>
<comment type="subcellular location">
    <subcellularLocation>
        <location evidence="1">Cell membrane</location>
        <topology evidence="1">Multi-pass membrane protein</topology>
    </subcellularLocation>
</comment>
<evidence type="ECO:0000313" key="10">
    <source>
        <dbReference type="EMBL" id="RPF72378.1"/>
    </source>
</evidence>
<protein>
    <recommendedName>
        <fullName evidence="9">Glycosyltransferase RgtA/B/C/D-like domain-containing protein</fullName>
    </recommendedName>
</protein>
<evidence type="ECO:0000256" key="4">
    <source>
        <dbReference type="ARBA" id="ARBA00022679"/>
    </source>
</evidence>
<keyword evidence="6 8" id="KW-1133">Transmembrane helix</keyword>
<keyword evidence="4" id="KW-0808">Transferase</keyword>